<dbReference type="EMBL" id="HBUE01146467">
    <property type="protein sequence ID" value="CAG6503295.1"/>
    <property type="molecule type" value="Transcribed_RNA"/>
</dbReference>
<dbReference type="EMBL" id="HBUE01251377">
    <property type="protein sequence ID" value="CAG6554543.1"/>
    <property type="molecule type" value="Transcribed_RNA"/>
</dbReference>
<dbReference type="EMBL" id="HBUE01146468">
    <property type="protein sequence ID" value="CAG6503296.1"/>
    <property type="molecule type" value="Transcribed_RNA"/>
</dbReference>
<dbReference type="EMBL" id="HBUE01058858">
    <property type="protein sequence ID" value="CAG6467618.1"/>
    <property type="molecule type" value="Transcribed_RNA"/>
</dbReference>
<protein>
    <submittedName>
        <fullName evidence="1">(northern house mosquito) hypothetical protein</fullName>
    </submittedName>
</protein>
<proteinExistence type="predicted"/>
<sequence>MTLKESSEPLSTRNIVLKRCRSRVFHEQISNLKKKRLLPHRKTLCLAVLHPPHDPFLLGRRQHRARPFLSSVLPFIAHPVADRGGRNAVGLAGSVEGFFPGTNRAHASFQHFGIDLFATLFAGALHCVL</sequence>
<reference evidence="1" key="1">
    <citation type="submission" date="2021-05" db="EMBL/GenBank/DDBJ databases">
        <authorList>
            <person name="Alioto T."/>
            <person name="Alioto T."/>
            <person name="Gomez Garrido J."/>
        </authorList>
    </citation>
    <scope>NUCLEOTIDE SEQUENCE</scope>
</reference>
<name>A0A8D8GD68_CULPI</name>
<evidence type="ECO:0000313" key="1">
    <source>
        <dbReference type="EMBL" id="CAG6503295.1"/>
    </source>
</evidence>
<accession>A0A8D8GD68</accession>
<dbReference type="EMBL" id="HBUE01251376">
    <property type="protein sequence ID" value="CAG6554542.1"/>
    <property type="molecule type" value="Transcribed_RNA"/>
</dbReference>
<organism evidence="1">
    <name type="scientific">Culex pipiens</name>
    <name type="common">House mosquito</name>
    <dbReference type="NCBI Taxonomy" id="7175"/>
    <lineage>
        <taxon>Eukaryota</taxon>
        <taxon>Metazoa</taxon>
        <taxon>Ecdysozoa</taxon>
        <taxon>Arthropoda</taxon>
        <taxon>Hexapoda</taxon>
        <taxon>Insecta</taxon>
        <taxon>Pterygota</taxon>
        <taxon>Neoptera</taxon>
        <taxon>Endopterygota</taxon>
        <taxon>Diptera</taxon>
        <taxon>Nematocera</taxon>
        <taxon>Culicoidea</taxon>
        <taxon>Culicidae</taxon>
        <taxon>Culicinae</taxon>
        <taxon>Culicini</taxon>
        <taxon>Culex</taxon>
        <taxon>Culex</taxon>
    </lineage>
</organism>
<dbReference type="AlphaFoldDB" id="A0A8D8GD68"/>